<protein>
    <recommendedName>
        <fullName evidence="8">3-demethoxyubiquinol 3-hydroxylase</fullName>
        <shortName evidence="8">DMQ hydroxylase</shortName>
        <ecNumber evidence="8">1.14.99.60</ecNumber>
    </recommendedName>
    <alternativeName>
        <fullName evidence="8">2-nonaprenyl-3-methyl-6-methoxy-1,4-benzoquinol hydroxylase</fullName>
    </alternativeName>
</protein>
<evidence type="ECO:0000256" key="2">
    <source>
        <dbReference type="ARBA" id="ARBA00022688"/>
    </source>
</evidence>
<comment type="function">
    <text evidence="8">Catalyzes the hydroxylation of 2-nonaprenyl-3-methyl-6-methoxy-1,4-benzoquinol during ubiquinone biosynthesis.</text>
</comment>
<dbReference type="EC" id="1.14.99.60" evidence="8"/>
<comment type="pathway">
    <text evidence="1 8">Cofactor biosynthesis; ubiquinone biosynthesis.</text>
</comment>
<dbReference type="GO" id="GO:0008682">
    <property type="term" value="F:3-demethoxyubiquinol 3-hydroxylase activity"/>
    <property type="evidence" value="ECO:0007669"/>
    <property type="project" value="UniProtKB-EC"/>
</dbReference>
<keyword evidence="8" id="KW-1003">Cell membrane</keyword>
<evidence type="ECO:0000313" key="9">
    <source>
        <dbReference type="EMBL" id="KIE05386.1"/>
    </source>
</evidence>
<evidence type="ECO:0000256" key="5">
    <source>
        <dbReference type="ARBA" id="ARBA00023004"/>
    </source>
</evidence>
<dbReference type="AlphaFoldDB" id="A0A0C1MZA5"/>
<dbReference type="STRING" id="86105.NF27_DT01600"/>
<feature type="binding site" evidence="8">
    <location>
        <position position="151"/>
    </location>
    <ligand>
        <name>Fe cation</name>
        <dbReference type="ChEBI" id="CHEBI:24875"/>
        <label>2</label>
    </ligand>
</feature>
<dbReference type="CDD" id="cd01042">
    <property type="entry name" value="DMQH"/>
    <property type="match status" value="1"/>
</dbReference>
<feature type="binding site" evidence="8">
    <location>
        <position position="65"/>
    </location>
    <ligand>
        <name>Fe cation</name>
        <dbReference type="ChEBI" id="CHEBI:24875"/>
        <label>1</label>
    </ligand>
</feature>
<comment type="similarity">
    <text evidence="8">Belongs to the COQ7 family.</text>
</comment>
<comment type="caution">
    <text evidence="9">The sequence shown here is derived from an EMBL/GenBank/DDBJ whole genome shotgun (WGS) entry which is preliminary data.</text>
</comment>
<accession>A0A0C1MZA5</accession>
<dbReference type="GO" id="GO:0005886">
    <property type="term" value="C:plasma membrane"/>
    <property type="evidence" value="ECO:0007669"/>
    <property type="project" value="UniProtKB-SubCell"/>
</dbReference>
<dbReference type="InterPro" id="IPR011566">
    <property type="entry name" value="Ubq_synth_Coq7"/>
</dbReference>
<evidence type="ECO:0000256" key="3">
    <source>
        <dbReference type="ARBA" id="ARBA00022723"/>
    </source>
</evidence>
<comment type="catalytic activity">
    <reaction evidence="8">
        <text>a 5-methoxy-2-methyl-3-(all-trans-polyprenyl)benzene-1,4-diol + AH2 + O2 = a 3-demethylubiquinol + A + H2O</text>
        <dbReference type="Rhea" id="RHEA:50908"/>
        <dbReference type="Rhea" id="RHEA-COMP:10859"/>
        <dbReference type="Rhea" id="RHEA-COMP:10914"/>
        <dbReference type="ChEBI" id="CHEBI:13193"/>
        <dbReference type="ChEBI" id="CHEBI:15377"/>
        <dbReference type="ChEBI" id="CHEBI:15379"/>
        <dbReference type="ChEBI" id="CHEBI:17499"/>
        <dbReference type="ChEBI" id="CHEBI:84167"/>
        <dbReference type="ChEBI" id="CHEBI:84422"/>
        <dbReference type="EC" id="1.14.99.60"/>
    </reaction>
</comment>
<dbReference type="HAMAP" id="MF_01658">
    <property type="entry name" value="COQ7"/>
    <property type="match status" value="1"/>
</dbReference>
<dbReference type="PATRIC" id="fig|86105.3.peg.961"/>
<feature type="binding site" evidence="8">
    <location>
        <position position="62"/>
    </location>
    <ligand>
        <name>Fe cation</name>
        <dbReference type="ChEBI" id="CHEBI:24875"/>
        <label>2</label>
    </ligand>
</feature>
<dbReference type="GO" id="GO:0046872">
    <property type="term" value="F:metal ion binding"/>
    <property type="evidence" value="ECO:0007669"/>
    <property type="project" value="UniProtKB-KW"/>
</dbReference>
<dbReference type="GO" id="GO:0006744">
    <property type="term" value="P:ubiquinone biosynthetic process"/>
    <property type="evidence" value="ECO:0007669"/>
    <property type="project" value="UniProtKB-UniRule"/>
</dbReference>
<evidence type="ECO:0000256" key="6">
    <source>
        <dbReference type="ARBA" id="ARBA00023033"/>
    </source>
</evidence>
<dbReference type="Pfam" id="PF03232">
    <property type="entry name" value="COQ7"/>
    <property type="match status" value="1"/>
</dbReference>
<keyword evidence="2 8" id="KW-0831">Ubiquinone biosynthesis</keyword>
<dbReference type="EMBL" id="JSWE01000096">
    <property type="protein sequence ID" value="KIE05386.1"/>
    <property type="molecule type" value="Genomic_DNA"/>
</dbReference>
<feature type="binding site" evidence="8">
    <location>
        <position position="148"/>
    </location>
    <ligand>
        <name>Fe cation</name>
        <dbReference type="ChEBI" id="CHEBI:24875"/>
        <label>1</label>
    </ligand>
</feature>
<comment type="subcellular location">
    <subcellularLocation>
        <location evidence="8">Cell membrane</location>
        <topology evidence="8">Peripheral membrane protein</topology>
    </subcellularLocation>
</comment>
<evidence type="ECO:0000256" key="7">
    <source>
        <dbReference type="ARBA" id="ARBA00023136"/>
    </source>
</evidence>
<feature type="binding site" evidence="8">
    <location>
        <position position="62"/>
    </location>
    <ligand>
        <name>Fe cation</name>
        <dbReference type="ChEBI" id="CHEBI:24875"/>
        <label>1</label>
    </ligand>
</feature>
<evidence type="ECO:0000256" key="1">
    <source>
        <dbReference type="ARBA" id="ARBA00004749"/>
    </source>
</evidence>
<keyword evidence="6 8" id="KW-0503">Monooxygenase</keyword>
<sequence>MGLKMKKPRHLPLPNNKKDRLAEIMRVDHAGEYGAKRIYEGQLNITRGGALHKEIKDMYEQELTHLKYFETQLAQKRIRPTILQPLWHALGYALGAATALCGEKSAMACTVAVEDVIEEHYQSQIDELSNSNEDSELKEKIKQFRDEELEHRDRGIANKAQETFGYKTLYNIVQTATKTAILLSKKI</sequence>
<evidence type="ECO:0000256" key="8">
    <source>
        <dbReference type="HAMAP-Rule" id="MF_01658"/>
    </source>
</evidence>
<feature type="binding site" evidence="8">
    <location>
        <position position="148"/>
    </location>
    <ligand>
        <name>Fe cation</name>
        <dbReference type="ChEBI" id="CHEBI:24875"/>
        <label>2</label>
    </ligand>
</feature>
<comment type="cofactor">
    <cofactor evidence="8">
        <name>Fe cation</name>
        <dbReference type="ChEBI" id="CHEBI:24875"/>
    </cofactor>
    <text evidence="8">Binds 2 iron ions per subunit.</text>
</comment>
<feature type="binding site" evidence="8">
    <location>
        <position position="114"/>
    </location>
    <ligand>
        <name>Fe cation</name>
        <dbReference type="ChEBI" id="CHEBI:24875"/>
        <label>2</label>
    </ligand>
</feature>
<dbReference type="InterPro" id="IPR009078">
    <property type="entry name" value="Ferritin-like_SF"/>
</dbReference>
<dbReference type="GO" id="GO:0010468">
    <property type="term" value="P:regulation of gene expression"/>
    <property type="evidence" value="ECO:0007669"/>
    <property type="project" value="TreeGrafter"/>
</dbReference>
<keyword evidence="7 8" id="KW-0472">Membrane</keyword>
<evidence type="ECO:0000313" key="10">
    <source>
        <dbReference type="Proteomes" id="UP000031258"/>
    </source>
</evidence>
<reference evidence="9 10" key="1">
    <citation type="submission" date="2014-11" db="EMBL/GenBank/DDBJ databases">
        <title>A Rickettsiales Symbiont of Amoebae With Ancient Features.</title>
        <authorList>
            <person name="Schulz F."/>
            <person name="Martijn J."/>
            <person name="Wascher F."/>
            <person name="Kostanjsek R."/>
            <person name="Ettema T.J."/>
            <person name="Horn M."/>
        </authorList>
    </citation>
    <scope>NUCLEOTIDE SEQUENCE [LARGE SCALE GENOMIC DNA]</scope>
    <source>
        <strain evidence="9 10">UWC36</strain>
    </source>
</reference>
<gene>
    <name evidence="9" type="primary">coq7_2</name>
    <name evidence="8" type="synonym">coq7</name>
    <name evidence="9" type="ORF">NF27_DT01600</name>
</gene>
<dbReference type="GO" id="GO:2000377">
    <property type="term" value="P:regulation of reactive oxygen species metabolic process"/>
    <property type="evidence" value="ECO:0007669"/>
    <property type="project" value="TreeGrafter"/>
</dbReference>
<keyword evidence="3 8" id="KW-0479">Metal-binding</keyword>
<dbReference type="PANTHER" id="PTHR11237:SF4">
    <property type="entry name" value="5-DEMETHOXYUBIQUINONE HYDROXYLASE, MITOCHONDRIAL"/>
    <property type="match status" value="1"/>
</dbReference>
<dbReference type="UniPathway" id="UPA00232"/>
<keyword evidence="4 8" id="KW-0560">Oxidoreductase</keyword>
<keyword evidence="9" id="KW-0830">Ubiquinone</keyword>
<feature type="binding site" evidence="8">
    <location>
        <position position="32"/>
    </location>
    <ligand>
        <name>Fe cation</name>
        <dbReference type="ChEBI" id="CHEBI:24875"/>
        <label>1</label>
    </ligand>
</feature>
<dbReference type="PANTHER" id="PTHR11237">
    <property type="entry name" value="COENZYME Q10 BIOSYNTHESIS PROTEIN 7"/>
    <property type="match status" value="1"/>
</dbReference>
<keyword evidence="10" id="KW-1185">Reference proteome</keyword>
<proteinExistence type="inferred from homology"/>
<keyword evidence="5 8" id="KW-0408">Iron</keyword>
<organism evidence="9 10">
    <name type="scientific">Candidatus Jidaibacter acanthamoebae</name>
    <dbReference type="NCBI Taxonomy" id="86105"/>
    <lineage>
        <taxon>Bacteria</taxon>
        <taxon>Pseudomonadati</taxon>
        <taxon>Pseudomonadota</taxon>
        <taxon>Alphaproteobacteria</taxon>
        <taxon>Rickettsiales</taxon>
        <taxon>Candidatus Midichloriaceae</taxon>
        <taxon>Candidatus Jidaibacter</taxon>
    </lineage>
</organism>
<dbReference type="SUPFAM" id="SSF47240">
    <property type="entry name" value="Ferritin-like"/>
    <property type="match status" value="1"/>
</dbReference>
<name>A0A0C1MZA5_9RICK</name>
<evidence type="ECO:0000256" key="4">
    <source>
        <dbReference type="ARBA" id="ARBA00023002"/>
    </source>
</evidence>
<dbReference type="Proteomes" id="UP000031258">
    <property type="component" value="Unassembled WGS sequence"/>
</dbReference>